<proteinExistence type="predicted"/>
<name>A0A645EYW4_9ZZZZ</name>
<gene>
    <name evidence="1" type="ORF">SDC9_153882</name>
</gene>
<comment type="caution">
    <text evidence="1">The sequence shown here is derived from an EMBL/GenBank/DDBJ whole genome shotgun (WGS) entry which is preliminary data.</text>
</comment>
<dbReference type="EMBL" id="VSSQ01052550">
    <property type="protein sequence ID" value="MPN06626.1"/>
    <property type="molecule type" value="Genomic_DNA"/>
</dbReference>
<evidence type="ECO:0000313" key="1">
    <source>
        <dbReference type="EMBL" id="MPN06626.1"/>
    </source>
</evidence>
<reference evidence="1" key="1">
    <citation type="submission" date="2019-08" db="EMBL/GenBank/DDBJ databases">
        <authorList>
            <person name="Kucharzyk K."/>
            <person name="Murdoch R.W."/>
            <person name="Higgins S."/>
            <person name="Loffler F."/>
        </authorList>
    </citation>
    <scope>NUCLEOTIDE SEQUENCE</scope>
</reference>
<dbReference type="AlphaFoldDB" id="A0A645EYW4"/>
<organism evidence="1">
    <name type="scientific">bioreactor metagenome</name>
    <dbReference type="NCBI Taxonomy" id="1076179"/>
    <lineage>
        <taxon>unclassified sequences</taxon>
        <taxon>metagenomes</taxon>
        <taxon>ecological metagenomes</taxon>
    </lineage>
</organism>
<protein>
    <submittedName>
        <fullName evidence="1">Uncharacterized protein</fullName>
    </submittedName>
</protein>
<sequence>MCAISEFHKGAFAVNLFHVAMKTTVIDVGSIQKIADALNGVFEVTENNSRLVANITQGIHKRFEFIFRWREYGFYGELSDGFVQIINVFWLFQLHKIRNSKGLGGRSKHLSFYIWQCSDYRCHFGFEANFERFVEFIEYECFYKFGRKPFFP</sequence>
<accession>A0A645EYW4</accession>